<dbReference type="InterPro" id="IPR039420">
    <property type="entry name" value="WalR-like"/>
</dbReference>
<protein>
    <submittedName>
        <fullName evidence="10">Response regulator transcription factor</fullName>
    </submittedName>
</protein>
<dbReference type="GO" id="GO:0006355">
    <property type="term" value="P:regulation of DNA-templated transcription"/>
    <property type="evidence" value="ECO:0007669"/>
    <property type="project" value="InterPro"/>
</dbReference>
<evidence type="ECO:0000313" key="10">
    <source>
        <dbReference type="EMBL" id="MBC8362679.1"/>
    </source>
</evidence>
<dbReference type="InterPro" id="IPR016032">
    <property type="entry name" value="Sig_transdc_resp-reg_C-effctor"/>
</dbReference>
<evidence type="ECO:0000256" key="7">
    <source>
        <dbReference type="PROSITE-ProRule" id="PRU01091"/>
    </source>
</evidence>
<keyword evidence="1 6" id="KW-0597">Phosphoprotein</keyword>
<dbReference type="Pfam" id="PF00486">
    <property type="entry name" value="Trans_reg_C"/>
    <property type="match status" value="1"/>
</dbReference>
<dbReference type="GO" id="GO:0005829">
    <property type="term" value="C:cytosol"/>
    <property type="evidence" value="ECO:0007669"/>
    <property type="project" value="TreeGrafter"/>
</dbReference>
<dbReference type="PANTHER" id="PTHR48111:SF21">
    <property type="entry name" value="DNA-BINDING DUAL MASTER TRANSCRIPTIONAL REGULATOR RPAA"/>
    <property type="match status" value="1"/>
</dbReference>
<dbReference type="InterPro" id="IPR001789">
    <property type="entry name" value="Sig_transdc_resp-reg_receiver"/>
</dbReference>
<comment type="caution">
    <text evidence="10">The sequence shown here is derived from an EMBL/GenBank/DDBJ whole genome shotgun (WGS) entry which is preliminary data.</text>
</comment>
<dbReference type="SMART" id="SM00448">
    <property type="entry name" value="REC"/>
    <property type="match status" value="1"/>
</dbReference>
<proteinExistence type="predicted"/>
<dbReference type="Gene3D" id="3.40.50.2300">
    <property type="match status" value="1"/>
</dbReference>
<dbReference type="InterPro" id="IPR036388">
    <property type="entry name" value="WH-like_DNA-bd_sf"/>
</dbReference>
<evidence type="ECO:0000313" key="11">
    <source>
        <dbReference type="Proteomes" id="UP000603434"/>
    </source>
</evidence>
<keyword evidence="4 7" id="KW-0238">DNA-binding</keyword>
<dbReference type="GO" id="GO:0032993">
    <property type="term" value="C:protein-DNA complex"/>
    <property type="evidence" value="ECO:0007669"/>
    <property type="project" value="TreeGrafter"/>
</dbReference>
<dbReference type="PANTHER" id="PTHR48111">
    <property type="entry name" value="REGULATOR OF RPOS"/>
    <property type="match status" value="1"/>
</dbReference>
<feature type="domain" description="Response regulatory" evidence="8">
    <location>
        <begin position="8"/>
        <end position="122"/>
    </location>
</feature>
<sequence>MKHYDKKRILVVEDEGHLAEGLKLNLSIQGYEVMIATDGVSALEEWKRWRPDLIVLDIMLPGIDGLTVLQSIRLEDERIPILILTAKSDIEDKVQGLSYGVDDYITKPFHLEEFLLRVERLLKRVAWAHEKDGFGNAVLSSIPPVYTFGKNRIDFETSTARCKDQEIQLTEQEVRLLKLFIARRGKPLSRSQILEIGWGYTGGMTTRTVDNFIVRFRKYFEDNPKQPVYFKSLRSIGYVFDHEEESVS</sequence>
<dbReference type="GO" id="GO:0000156">
    <property type="term" value="F:phosphorelay response regulator activity"/>
    <property type="evidence" value="ECO:0007669"/>
    <property type="project" value="TreeGrafter"/>
</dbReference>
<evidence type="ECO:0000256" key="2">
    <source>
        <dbReference type="ARBA" id="ARBA00023012"/>
    </source>
</evidence>
<dbReference type="Proteomes" id="UP000603434">
    <property type="component" value="Unassembled WGS sequence"/>
</dbReference>
<dbReference type="SUPFAM" id="SSF52172">
    <property type="entry name" value="CheY-like"/>
    <property type="match status" value="1"/>
</dbReference>
<feature type="DNA-binding region" description="OmpR/PhoB-type" evidence="7">
    <location>
        <begin position="143"/>
        <end position="242"/>
    </location>
</feature>
<dbReference type="CDD" id="cd17574">
    <property type="entry name" value="REC_OmpR"/>
    <property type="match status" value="1"/>
</dbReference>
<evidence type="ECO:0000259" key="8">
    <source>
        <dbReference type="PROSITE" id="PS50110"/>
    </source>
</evidence>
<dbReference type="SMART" id="SM00862">
    <property type="entry name" value="Trans_reg_C"/>
    <property type="match status" value="1"/>
</dbReference>
<dbReference type="Pfam" id="PF00072">
    <property type="entry name" value="Response_reg"/>
    <property type="match status" value="1"/>
</dbReference>
<keyword evidence="5" id="KW-0804">Transcription</keyword>
<evidence type="ECO:0000259" key="9">
    <source>
        <dbReference type="PROSITE" id="PS51755"/>
    </source>
</evidence>
<name>A0A8J6TN68_9BACT</name>
<feature type="modified residue" description="4-aspartylphosphate" evidence="6">
    <location>
        <position position="57"/>
    </location>
</feature>
<dbReference type="PROSITE" id="PS51755">
    <property type="entry name" value="OMPR_PHOB"/>
    <property type="match status" value="1"/>
</dbReference>
<dbReference type="SUPFAM" id="SSF46894">
    <property type="entry name" value="C-terminal effector domain of the bipartite response regulators"/>
    <property type="match status" value="1"/>
</dbReference>
<dbReference type="EMBL" id="JACNJH010000209">
    <property type="protein sequence ID" value="MBC8362679.1"/>
    <property type="molecule type" value="Genomic_DNA"/>
</dbReference>
<evidence type="ECO:0000256" key="4">
    <source>
        <dbReference type="ARBA" id="ARBA00023125"/>
    </source>
</evidence>
<dbReference type="InterPro" id="IPR011006">
    <property type="entry name" value="CheY-like_superfamily"/>
</dbReference>
<evidence type="ECO:0000256" key="6">
    <source>
        <dbReference type="PROSITE-ProRule" id="PRU00169"/>
    </source>
</evidence>
<dbReference type="Gene3D" id="1.10.10.10">
    <property type="entry name" value="Winged helix-like DNA-binding domain superfamily/Winged helix DNA-binding domain"/>
    <property type="match status" value="1"/>
</dbReference>
<feature type="domain" description="OmpR/PhoB-type" evidence="9">
    <location>
        <begin position="143"/>
        <end position="242"/>
    </location>
</feature>
<dbReference type="InterPro" id="IPR001867">
    <property type="entry name" value="OmpR/PhoB-type_DNA-bd"/>
</dbReference>
<accession>A0A8J6TN68</accession>
<keyword evidence="3" id="KW-0805">Transcription regulation</keyword>
<evidence type="ECO:0000256" key="1">
    <source>
        <dbReference type="ARBA" id="ARBA00022553"/>
    </source>
</evidence>
<dbReference type="FunFam" id="3.40.50.2300:FF:000001">
    <property type="entry name" value="DNA-binding response regulator PhoB"/>
    <property type="match status" value="1"/>
</dbReference>
<dbReference type="PROSITE" id="PS50110">
    <property type="entry name" value="RESPONSE_REGULATORY"/>
    <property type="match status" value="1"/>
</dbReference>
<evidence type="ECO:0000256" key="3">
    <source>
        <dbReference type="ARBA" id="ARBA00023015"/>
    </source>
</evidence>
<dbReference type="AlphaFoldDB" id="A0A8J6TN68"/>
<reference evidence="10 11" key="1">
    <citation type="submission" date="2020-08" db="EMBL/GenBank/DDBJ databases">
        <title>Bridging the membrane lipid divide: bacteria of the FCB group superphylum have the potential to synthesize archaeal ether lipids.</title>
        <authorList>
            <person name="Villanueva L."/>
            <person name="Von Meijenfeldt F.A.B."/>
            <person name="Westbye A.B."/>
            <person name="Yadav S."/>
            <person name="Hopmans E.C."/>
            <person name="Dutilh B.E."/>
            <person name="Sinninghe Damste J.S."/>
        </authorList>
    </citation>
    <scope>NUCLEOTIDE SEQUENCE [LARGE SCALE GENOMIC DNA]</scope>
    <source>
        <strain evidence="10">NIOZ-UU30</strain>
    </source>
</reference>
<organism evidence="10 11">
    <name type="scientific">Candidatus Desulfatibia profunda</name>
    <dbReference type="NCBI Taxonomy" id="2841695"/>
    <lineage>
        <taxon>Bacteria</taxon>
        <taxon>Pseudomonadati</taxon>
        <taxon>Thermodesulfobacteriota</taxon>
        <taxon>Desulfobacteria</taxon>
        <taxon>Desulfobacterales</taxon>
        <taxon>Desulfobacterales incertae sedis</taxon>
        <taxon>Candidatus Desulfatibia</taxon>
    </lineage>
</organism>
<gene>
    <name evidence="10" type="ORF">H8E23_14935</name>
</gene>
<dbReference type="GO" id="GO:0000976">
    <property type="term" value="F:transcription cis-regulatory region binding"/>
    <property type="evidence" value="ECO:0007669"/>
    <property type="project" value="TreeGrafter"/>
</dbReference>
<dbReference type="CDD" id="cd00383">
    <property type="entry name" value="trans_reg_C"/>
    <property type="match status" value="1"/>
</dbReference>
<keyword evidence="2" id="KW-0902">Two-component regulatory system</keyword>
<evidence type="ECO:0000256" key="5">
    <source>
        <dbReference type="ARBA" id="ARBA00023163"/>
    </source>
</evidence>